<feature type="compositionally biased region" description="Acidic residues" evidence="11">
    <location>
        <begin position="2279"/>
        <end position="2298"/>
    </location>
</feature>
<feature type="compositionally biased region" description="Low complexity" evidence="11">
    <location>
        <begin position="1700"/>
        <end position="1718"/>
    </location>
</feature>
<dbReference type="SUPFAM" id="SSF56204">
    <property type="entry name" value="Hect, E3 ligase catalytic domain"/>
    <property type="match status" value="1"/>
</dbReference>
<accession>A0A182PD90</accession>
<feature type="region of interest" description="Disordered" evidence="11">
    <location>
        <begin position="2516"/>
        <end position="2553"/>
    </location>
</feature>
<feature type="region of interest" description="Disordered" evidence="11">
    <location>
        <begin position="480"/>
        <end position="504"/>
    </location>
</feature>
<dbReference type="SUPFAM" id="SSF159034">
    <property type="entry name" value="Mib/herc2 domain-like"/>
    <property type="match status" value="1"/>
</dbReference>
<dbReference type="EC" id="2.3.2.26" evidence="10"/>
<keyword evidence="6 9" id="KW-0833">Ubl conjugation pathway</keyword>
<dbReference type="Pfam" id="PF12796">
    <property type="entry name" value="Ank_2"/>
    <property type="match status" value="1"/>
</dbReference>
<keyword evidence="4 10" id="KW-0808">Transferase</keyword>
<dbReference type="InterPro" id="IPR036770">
    <property type="entry name" value="Ankyrin_rpt-contain_sf"/>
</dbReference>
<feature type="compositionally biased region" description="Low complexity" evidence="11">
    <location>
        <begin position="2542"/>
        <end position="2553"/>
    </location>
</feature>
<dbReference type="InterPro" id="IPR045322">
    <property type="entry name" value="HECTD1/TRIP12-like"/>
</dbReference>
<feature type="compositionally biased region" description="Low complexity" evidence="11">
    <location>
        <begin position="814"/>
        <end position="823"/>
    </location>
</feature>
<dbReference type="SUPFAM" id="SSF49785">
    <property type="entry name" value="Galactose-binding domain-like"/>
    <property type="match status" value="1"/>
</dbReference>
<dbReference type="Gene3D" id="2.60.120.260">
    <property type="entry name" value="Galactose-binding domain-like"/>
    <property type="match status" value="1"/>
</dbReference>
<feature type="compositionally biased region" description="Low complexity" evidence="11">
    <location>
        <begin position="2248"/>
        <end position="2264"/>
    </location>
</feature>
<feature type="compositionally biased region" description="Low complexity" evidence="11">
    <location>
        <begin position="722"/>
        <end position="740"/>
    </location>
</feature>
<protein>
    <recommendedName>
        <fullName evidence="10">E3 ubiquitin-protein ligase</fullName>
        <ecNumber evidence="10">2.3.2.26</ecNumber>
    </recommendedName>
</protein>
<feature type="compositionally biased region" description="Low complexity" evidence="11">
    <location>
        <begin position="1807"/>
        <end position="1852"/>
    </location>
</feature>
<evidence type="ECO:0000259" key="13">
    <source>
        <dbReference type="PROSITE" id="PS51416"/>
    </source>
</evidence>
<feature type="domain" description="MIB/HERC2" evidence="13">
    <location>
        <begin position="1500"/>
        <end position="1572"/>
    </location>
</feature>
<feature type="repeat" description="ANK" evidence="8">
    <location>
        <begin position="423"/>
        <end position="455"/>
    </location>
</feature>
<feature type="compositionally biased region" description="Low complexity" evidence="11">
    <location>
        <begin position="2060"/>
        <end position="2071"/>
    </location>
</feature>
<feature type="compositionally biased region" description="Low complexity" evidence="11">
    <location>
        <begin position="1945"/>
        <end position="1956"/>
    </location>
</feature>
<dbReference type="SMART" id="SM00119">
    <property type="entry name" value="HECTc"/>
    <property type="match status" value="1"/>
</dbReference>
<dbReference type="GO" id="GO:0016607">
    <property type="term" value="C:nuclear speck"/>
    <property type="evidence" value="ECO:0007669"/>
    <property type="project" value="TreeGrafter"/>
</dbReference>
<dbReference type="InterPro" id="IPR010606">
    <property type="entry name" value="Mib_Herc2"/>
</dbReference>
<evidence type="ECO:0000256" key="6">
    <source>
        <dbReference type="ARBA" id="ARBA00022786"/>
    </source>
</evidence>
<dbReference type="InterPro" id="IPR002110">
    <property type="entry name" value="Ankyrin_rpt"/>
</dbReference>
<evidence type="ECO:0000256" key="4">
    <source>
        <dbReference type="ARBA" id="ARBA00022679"/>
    </source>
</evidence>
<evidence type="ECO:0000256" key="1">
    <source>
        <dbReference type="ARBA" id="ARBA00000885"/>
    </source>
</evidence>
<dbReference type="EnsemblMetazoa" id="AEPI004895-RA">
    <property type="protein sequence ID" value="AEPI004895-PA"/>
    <property type="gene ID" value="AEPI004895"/>
</dbReference>
<dbReference type="Gene3D" id="1.25.40.20">
    <property type="entry name" value="Ankyrin repeat-containing domain"/>
    <property type="match status" value="1"/>
</dbReference>
<dbReference type="GO" id="GO:0061630">
    <property type="term" value="F:ubiquitin protein ligase activity"/>
    <property type="evidence" value="ECO:0007669"/>
    <property type="project" value="UniProtKB-UniRule"/>
</dbReference>
<dbReference type="STRING" id="199890.A0A182PD90"/>
<feature type="region of interest" description="Disordered" evidence="11">
    <location>
        <begin position="1934"/>
        <end position="1959"/>
    </location>
</feature>
<dbReference type="Gene3D" id="1.25.10.10">
    <property type="entry name" value="Leucine-rich Repeat Variant"/>
    <property type="match status" value="1"/>
</dbReference>
<evidence type="ECO:0000256" key="9">
    <source>
        <dbReference type="PROSITE-ProRule" id="PRU00104"/>
    </source>
</evidence>
<dbReference type="FunFam" id="2.30.30.40:FF:000085">
    <property type="entry name" value="E3 ubiquitin-protein ligase HECTD1 isoform X1"/>
    <property type="match status" value="1"/>
</dbReference>
<evidence type="ECO:0000256" key="8">
    <source>
        <dbReference type="PROSITE-ProRule" id="PRU00023"/>
    </source>
</evidence>
<dbReference type="GO" id="GO:0070534">
    <property type="term" value="P:protein K63-linked ubiquitination"/>
    <property type="evidence" value="ECO:0007669"/>
    <property type="project" value="TreeGrafter"/>
</dbReference>
<evidence type="ECO:0000313" key="14">
    <source>
        <dbReference type="EnsemblMetazoa" id="AEPI004895-PA"/>
    </source>
</evidence>
<dbReference type="PANTHER" id="PTHR45670">
    <property type="entry name" value="E3 UBIQUITIN-PROTEIN LIGASE TRIP12"/>
    <property type="match status" value="1"/>
</dbReference>
<evidence type="ECO:0000313" key="15">
    <source>
        <dbReference type="Proteomes" id="UP000075885"/>
    </source>
</evidence>
<feature type="region of interest" description="Disordered" evidence="11">
    <location>
        <begin position="1798"/>
        <end position="1854"/>
    </location>
</feature>
<dbReference type="VEuPathDB" id="VectorBase:AEPI004895"/>
<proteinExistence type="inferred from homology"/>
<dbReference type="SUPFAM" id="SSF48403">
    <property type="entry name" value="Ankyrin repeat"/>
    <property type="match status" value="1"/>
</dbReference>
<dbReference type="GO" id="GO:0032436">
    <property type="term" value="P:positive regulation of proteasomal ubiquitin-dependent protein catabolic process"/>
    <property type="evidence" value="ECO:0007669"/>
    <property type="project" value="UniProtKB-ARBA"/>
</dbReference>
<feature type="region of interest" description="Disordered" evidence="11">
    <location>
        <begin position="2111"/>
        <end position="2157"/>
    </location>
</feature>
<evidence type="ECO:0000256" key="5">
    <source>
        <dbReference type="ARBA" id="ARBA00022737"/>
    </source>
</evidence>
<keyword evidence="5" id="KW-0677">Repeat</keyword>
<dbReference type="InterPro" id="IPR011989">
    <property type="entry name" value="ARM-like"/>
</dbReference>
<dbReference type="GO" id="GO:0043161">
    <property type="term" value="P:proteasome-mediated ubiquitin-dependent protein catabolic process"/>
    <property type="evidence" value="ECO:0007669"/>
    <property type="project" value="TreeGrafter"/>
</dbReference>
<evidence type="ECO:0000256" key="11">
    <source>
        <dbReference type="SAM" id="MobiDB-lite"/>
    </source>
</evidence>
<dbReference type="InterPro" id="IPR008979">
    <property type="entry name" value="Galactose-bd-like_sf"/>
</dbReference>
<dbReference type="FunFam" id="1.25.40.20:FF:000372">
    <property type="entry name" value="Putative hect e3 ubiquitin ligase"/>
    <property type="match status" value="1"/>
</dbReference>
<dbReference type="Pfam" id="PF25579">
    <property type="entry name" value="TPR_TRIP12_N"/>
    <property type="match status" value="1"/>
</dbReference>
<comment type="catalytic activity">
    <reaction evidence="1 10">
        <text>S-ubiquitinyl-[E2 ubiquitin-conjugating enzyme]-L-cysteine + [acceptor protein]-L-lysine = [E2 ubiquitin-conjugating enzyme]-L-cysteine + N(6)-ubiquitinyl-[acceptor protein]-L-lysine.</text>
        <dbReference type="EC" id="2.3.2.26"/>
    </reaction>
</comment>
<feature type="region of interest" description="Disordered" evidence="11">
    <location>
        <begin position="2353"/>
        <end position="2416"/>
    </location>
</feature>
<dbReference type="Proteomes" id="UP000075885">
    <property type="component" value="Unassembled WGS sequence"/>
</dbReference>
<feature type="region of interest" description="Disordered" evidence="11">
    <location>
        <begin position="2060"/>
        <end position="2099"/>
    </location>
</feature>
<feature type="compositionally biased region" description="Polar residues" evidence="11">
    <location>
        <begin position="2085"/>
        <end position="2094"/>
    </location>
</feature>
<dbReference type="Gene3D" id="3.30.2160.10">
    <property type="entry name" value="Hect, E3 ligase catalytic domain"/>
    <property type="match status" value="1"/>
</dbReference>
<dbReference type="PANTHER" id="PTHR45670:SF1">
    <property type="entry name" value="E3 UBIQUITIN-PROTEIN LIGASE HECTD1"/>
    <property type="match status" value="1"/>
</dbReference>
<reference evidence="15" key="1">
    <citation type="submission" date="2013-03" db="EMBL/GenBank/DDBJ databases">
        <title>The Genome Sequence of Anopheles epiroticus epiroticus2.</title>
        <authorList>
            <consortium name="The Broad Institute Genomics Platform"/>
            <person name="Neafsey D.E."/>
            <person name="Howell P."/>
            <person name="Walker B."/>
            <person name="Young S.K."/>
            <person name="Zeng Q."/>
            <person name="Gargeya S."/>
            <person name="Fitzgerald M."/>
            <person name="Haas B."/>
            <person name="Abouelleil A."/>
            <person name="Allen A.W."/>
            <person name="Alvarado L."/>
            <person name="Arachchi H.M."/>
            <person name="Berlin A.M."/>
            <person name="Chapman S.B."/>
            <person name="Gainer-Dewar J."/>
            <person name="Goldberg J."/>
            <person name="Griggs A."/>
            <person name="Gujja S."/>
            <person name="Hansen M."/>
            <person name="Howarth C."/>
            <person name="Imamovic A."/>
            <person name="Ireland A."/>
            <person name="Larimer J."/>
            <person name="McCowan C."/>
            <person name="Murphy C."/>
            <person name="Pearson M."/>
            <person name="Poon T.W."/>
            <person name="Priest M."/>
            <person name="Roberts A."/>
            <person name="Saif S."/>
            <person name="Shea T."/>
            <person name="Sisk P."/>
            <person name="Sykes S."/>
            <person name="Wortman J."/>
            <person name="Nusbaum C."/>
            <person name="Birren B."/>
        </authorList>
    </citation>
    <scope>NUCLEOTIDE SEQUENCE [LARGE SCALE GENOMIC DNA]</scope>
    <source>
        <strain evidence="15">Epiroticus2</strain>
    </source>
</reference>
<feature type="region of interest" description="Disordered" evidence="11">
    <location>
        <begin position="677"/>
        <end position="747"/>
    </location>
</feature>
<dbReference type="FunFam" id="3.90.1750.10:FF:000033">
    <property type="entry name" value="E3 ubiquitin-protein ligase hecd-1"/>
    <property type="match status" value="1"/>
</dbReference>
<feature type="region of interest" description="Disordered" evidence="11">
    <location>
        <begin position="247"/>
        <end position="300"/>
    </location>
</feature>
<feature type="compositionally biased region" description="Low complexity" evidence="11">
    <location>
        <begin position="2211"/>
        <end position="2220"/>
    </location>
</feature>
<feature type="compositionally biased region" description="Basic residues" evidence="11">
    <location>
        <begin position="2072"/>
        <end position="2082"/>
    </location>
</feature>
<dbReference type="FunFam" id="3.30.2410.10:FF:000007">
    <property type="entry name" value="Putative E3 ubiquitin-protein ligase HECTD1"/>
    <property type="match status" value="1"/>
</dbReference>
<comment type="function">
    <text evidence="10">E3 ubiquitin-protein ligase which accepts ubiquitin from an E2 ubiquitin-conjugating enzyme in the form of a thioester and then directly transfers the ubiquitin to targeted substrates.</text>
</comment>
<dbReference type="GO" id="GO:0046872">
    <property type="term" value="F:metal ion binding"/>
    <property type="evidence" value="ECO:0007669"/>
    <property type="project" value="InterPro"/>
</dbReference>
<keyword evidence="15" id="KW-1185">Reference proteome</keyword>
<organism evidence="14 15">
    <name type="scientific">Anopheles epiroticus</name>
    <dbReference type="NCBI Taxonomy" id="199890"/>
    <lineage>
        <taxon>Eukaryota</taxon>
        <taxon>Metazoa</taxon>
        <taxon>Ecdysozoa</taxon>
        <taxon>Arthropoda</taxon>
        <taxon>Hexapoda</taxon>
        <taxon>Insecta</taxon>
        <taxon>Pterygota</taxon>
        <taxon>Neoptera</taxon>
        <taxon>Endopterygota</taxon>
        <taxon>Diptera</taxon>
        <taxon>Nematocera</taxon>
        <taxon>Culicoidea</taxon>
        <taxon>Culicidae</taxon>
        <taxon>Anophelinae</taxon>
        <taxon>Anopheles</taxon>
    </lineage>
</organism>
<dbReference type="PROSITE" id="PS51416">
    <property type="entry name" value="MIB_HERC2"/>
    <property type="match status" value="1"/>
</dbReference>
<feature type="compositionally biased region" description="Polar residues" evidence="11">
    <location>
        <begin position="1719"/>
        <end position="1737"/>
    </location>
</feature>
<evidence type="ECO:0000256" key="2">
    <source>
        <dbReference type="ARBA" id="ARBA00004906"/>
    </source>
</evidence>
<feature type="active site" description="Glycyl thioester intermediate" evidence="9">
    <location>
        <position position="3155"/>
    </location>
</feature>
<dbReference type="FunFam" id="3.90.1750.10:FF:000044">
    <property type="entry name" value="E3 ubiquitin-protein ligase Ufd4"/>
    <property type="match status" value="1"/>
</dbReference>
<dbReference type="Gene3D" id="3.30.2410.10">
    <property type="entry name" value="Hect, E3 ligase catalytic domain"/>
    <property type="match status" value="1"/>
</dbReference>
<dbReference type="InterPro" id="IPR057948">
    <property type="entry name" value="TPR_TRIP12_N"/>
</dbReference>
<dbReference type="PROSITE" id="PS50237">
    <property type="entry name" value="HECT"/>
    <property type="match status" value="1"/>
</dbReference>
<feature type="region of interest" description="Disordered" evidence="11">
    <location>
        <begin position="908"/>
        <end position="935"/>
    </location>
</feature>
<dbReference type="SMART" id="SM00248">
    <property type="entry name" value="ANK"/>
    <property type="match status" value="3"/>
</dbReference>
<dbReference type="SUPFAM" id="SSF48371">
    <property type="entry name" value="ARM repeat"/>
    <property type="match status" value="1"/>
</dbReference>
<feature type="compositionally biased region" description="Basic and acidic residues" evidence="11">
    <location>
        <begin position="482"/>
        <end position="504"/>
    </location>
</feature>
<dbReference type="Pfam" id="PF07738">
    <property type="entry name" value="Sad1_UNC"/>
    <property type="match status" value="1"/>
</dbReference>
<dbReference type="InterPro" id="IPR035983">
    <property type="entry name" value="Hect_E3_ubiquitin_ligase"/>
</dbReference>
<feature type="compositionally biased region" description="Pro residues" evidence="11">
    <location>
        <begin position="691"/>
        <end position="702"/>
    </location>
</feature>
<feature type="repeat" description="ANK" evidence="8">
    <location>
        <begin position="454"/>
        <end position="486"/>
    </location>
</feature>
<dbReference type="Pfam" id="PF00632">
    <property type="entry name" value="HECT"/>
    <property type="match status" value="1"/>
</dbReference>
<dbReference type="PROSITE" id="PS50297">
    <property type="entry name" value="ANK_REP_REGION"/>
    <property type="match status" value="2"/>
</dbReference>
<dbReference type="Pfam" id="PF06701">
    <property type="entry name" value="MIB_HERC2"/>
    <property type="match status" value="1"/>
</dbReference>
<dbReference type="Gene3D" id="2.30.30.40">
    <property type="entry name" value="SH3 Domains"/>
    <property type="match status" value="1"/>
</dbReference>
<feature type="compositionally biased region" description="Low complexity" evidence="11">
    <location>
        <begin position="258"/>
        <end position="292"/>
    </location>
</feature>
<dbReference type="Gene3D" id="3.90.1750.10">
    <property type="entry name" value="Hect, E3 ligase catalytic domains"/>
    <property type="match status" value="2"/>
</dbReference>
<dbReference type="CDD" id="cd00078">
    <property type="entry name" value="HECTc"/>
    <property type="match status" value="1"/>
</dbReference>
<dbReference type="FunFam" id="2.60.120.260:FF:000014">
    <property type="entry name" value="E3 ubiquitin-protein ligase HECTD1 isoform X1"/>
    <property type="match status" value="1"/>
</dbReference>
<dbReference type="InterPro" id="IPR016024">
    <property type="entry name" value="ARM-type_fold"/>
</dbReference>
<feature type="region of interest" description="Disordered" evidence="11">
    <location>
        <begin position="1694"/>
        <end position="1737"/>
    </location>
</feature>
<dbReference type="UniPathway" id="UPA00143"/>
<feature type="region of interest" description="Disordered" evidence="11">
    <location>
        <begin position="795"/>
        <end position="823"/>
    </location>
</feature>
<evidence type="ECO:0000256" key="10">
    <source>
        <dbReference type="RuleBase" id="RU369009"/>
    </source>
</evidence>
<feature type="region of interest" description="Disordered" evidence="11">
    <location>
        <begin position="2210"/>
        <end position="2298"/>
    </location>
</feature>
<dbReference type="FunFam" id="3.30.2160.10:FF:000022">
    <property type="entry name" value="E3 ubiquitin-protein ligase HECTD1"/>
    <property type="match status" value="1"/>
</dbReference>
<comment type="similarity">
    <text evidence="3 10">Belongs to the UPL family. K-HECT subfamily.</text>
</comment>
<name>A0A182PD90_9DIPT</name>
<feature type="compositionally biased region" description="Polar residues" evidence="11">
    <location>
        <begin position="1934"/>
        <end position="1944"/>
    </location>
</feature>
<comment type="pathway">
    <text evidence="2 10">Protein modification; protein ubiquitination.</text>
</comment>
<evidence type="ECO:0000259" key="12">
    <source>
        <dbReference type="PROSITE" id="PS50237"/>
    </source>
</evidence>
<feature type="compositionally biased region" description="Low complexity" evidence="11">
    <location>
        <begin position="2113"/>
        <end position="2145"/>
    </location>
</feature>
<feature type="domain" description="HECT" evidence="12">
    <location>
        <begin position="2732"/>
        <end position="3186"/>
    </location>
</feature>
<keyword evidence="7 8" id="KW-0040">ANK repeat</keyword>
<dbReference type="PROSITE" id="PS50088">
    <property type="entry name" value="ANK_REPEAT"/>
    <property type="match status" value="2"/>
</dbReference>
<feature type="compositionally biased region" description="Polar residues" evidence="11">
    <location>
        <begin position="2146"/>
        <end position="2156"/>
    </location>
</feature>
<dbReference type="InterPro" id="IPR000569">
    <property type="entry name" value="HECT_dom"/>
</dbReference>
<feature type="compositionally biased region" description="Polar residues" evidence="11">
    <location>
        <begin position="908"/>
        <end position="918"/>
    </location>
</feature>
<dbReference type="GO" id="GO:0009968">
    <property type="term" value="P:negative regulation of signal transduction"/>
    <property type="evidence" value="ECO:0007669"/>
    <property type="project" value="UniProtKB-ARBA"/>
</dbReference>
<sequence length="3186" mass="344504">MGDVDPETLLEWLSMGQGDERDMQLIALEQLCMLLLMSDNVDRCFESCPPRTFLPALCKIFLDELAPENVLEVTARAITYYLDVSSECTRRIVAIDGAIRAICNRLEVADLESRTSRDLAEQCIKVLELICTREAGAVFEGGGLNCVLTFIRDSGSQIHKDTLHSAMAVVSRLCTKVEPQGANVQTCVESLSTLLQHEDPLVADGALKCFASVADRFTRKGVDPAPLAEYGLVKELLNRLSNAAGGPQISSSGGGSAGSAAISSSLGTNSSSHPESSPSAAQLSSSAPKSAQGAMEAGRSSQSIATTISLLSTLCRGSPSITHDLLRSNLLEAMERAFKGDERCVLDCMRLADLILLLLFEGRQALGRVGGSQGQLAPRVRRADSSTERTHRQLIDCIRSKDTEALIESIETGGIDVNCMDDVGQTLLNWASAFGTLEMVEFLCDKGADVNKGQRSSSLHYAACFGRPGIAKVLLKHGANPDLRDEDGKTPLDKARERPDEGHREVASILQSPGEWMMAATRSDVKLGETGEEAGGVGEPRGDPEMAPVYLKFFLPTFCKTFQSTMLASVRRSSLGLIKKMIQYVQPEVLSKLCSSEGLQSYEQSLGTLLVEVIASVLDNEISYSWPPLTQPSTSFSSFYPPPPPPPILTVPRNSSSSVSNSILTKHSCAERLSKFVQAKRQRRNSSSYIIPPPPPLLPLTPPARANHHGSDQDTDEEEWASGTKSNNNSSDTTNPRNRTQSNWSDLSIADDEDGHLVVLTIVQELMSKSQNDFLDHFARLGVYTKVQALMGEPSFDGNDNNDVIKSTSDDAKSSSSTEATGSAGVVTVTAGAGSTVTTVSGGTATTVAVEDAKEILHGKAYHWHDWSICRGRDCLYVWSDSAALELSNGSNGWFRFILDGKLATMYSSGSPENGSDSTAKEKASDPNVPNEENRGEFLEKLQRARAAVRQGTVSQPILSAPSLARIAVGNWVLQSQKEHQLHINNSEGHQVTILQDELPGFIFESNRGTKHTFTAETTLGPDFAAGWINTKKKKMRCKAEAQKYQLHKLARDLYNRYFKAAQAIPRGAVAKLSKIVHQIEIALEEQQSSSKSALISASTQQITPPSTGGSNISWQEKLYNALNELVHLLNEDGIISAYEMYSSGLVQALVAVLSPNYWDLGMNRNKANKYQKQRLSIFKKCMYGGEMKAGKNTAAILVQKLVAVLESIEKLPVYMYDSPGGSYGLQILTKKLSFRLERAACEQTLFDRTGRNLKMEPLATVGHLNKYLLKMVAKQWYDMERSSFVYLRKMKEAKPGTMQFRHRHDFDENGIIYYIGTNGKTLEWVNPAQYGLVTVTSSEGKQLPYGKLEDILSRDSVSVNCHTKDNKKSWFAIDLGIYIIPTAYTLRHARGYGRSALRNWMFQMSKDGVNWVTLLTHTDDKSLAEPGSTCTWPIDCPADEQQGYRHVRIHQNGRNASGQTHYLSLSGFEIYGKVMSVCEDMDKTAAKENEAKMRKERRQIRSQLKYITDGARVVRGVDWHWDDQDGNPPGEGTVIAEIHNGWIDVKWDHGMRNSYRMGAEGKYDLKLANVEGLMAGSYELNSVGIAVGVGGGGGNNNQFASAANVQCEMVDVGSGVGGGSTASGKKKVYDKSLNVLTSRKSSSTPSLPDATTENRSSVASTEQATSADNLSWKQAVEVITENVLSSARSDLATVGSGGSSNDLSSSVVTSGSGASNNQEVSVTVHSSLSERGNNIPDLSQINSSTSMLVSDLATITENLSLSDGGSAKQSATASSTGIAVGQQQFVSNISGSGGNSGTVVPVLMGSSSSSSSSSSTEENNKTNNINETNNKINLTSGSGASGAASGSSASGGKAGLSYLQTRLDMMGKMREGVDMLRNNTNNFLSSELLSQTNLLSSVKIAFPPIPPSTTTTTTGSNTTTGAGAPSYGNSIFVASTSTGTNPASSGSQSGTGSSGAKTPTDKYDVKFNNTGSNGATVCVNTFKKVLNEAIQLSSSTVEPPPPFSMGGRDATNNLKNNIVVVGSPETVQDDPNADCLLGTVSGSDGVNVVPVVVPSSNPMSVSVPNLTSSNHQHHHSHHHHHPDSVSTLPNDTQAPPPGLLETFAAIARRRTSGSGSNTSTNPNNNNENNNAASHPSSSSTSSSSQQTVPINNQLISSGGGSGGALVGGVLPNNSNFFPRGPNSVTSLVKLALSSHTGLLSTAQSYPSLFSSSSNNNSSSGPGGNGGAGNNNNANNMVGQVNPLNPALTMSLTSTSSDSEQVSLEDFLEQCRAPTLLGDLEDDEDIEDENDDDENEDEYEEVGNTLLQVMVSRNLLSFMEERTFENRLPTAGKRKSWDDEFVLKRQFSALIPAFDPRPGKTNVNQTSDLDIPAPGSNSSGGRSVEHGTDPAEPSSSTGKACVLEQQQQQGQSSISSLPQPTLSLILRGPNINGVNDVEVDLTHSDWTIFRAVQELMLQTSMPKQDKFRKIWQPTYTIIYREASPGSSSSLLGGGKEDFSSGEEGRATPIISMYSQRSHGSTLSPSSPIPGTPSISGGGAGQGTTTSAGALSAQGTVGNQQQQQQQQYCSVEDVLQLLSQLNSINQSLASAPTNNDKNLIPDVESHYLNPEVFMSKKITNKLQQQIQDPLVLSSGSLPKWCEEYNQSCPFLFPFETRQLYFSCTAFGASRSIVWLQSQRDVSLERQRAPGLSPRHADQQEFRVGRLKHERVKVPRGENLLDWAQQVMKVHCNRKSVLEVEFVGEEGTGLGPTLEFYALVAAELQRSDLGMWLCDDEEPKLIEDEIDLGEGSKPVGYYVRRSTGLFPAPLPQDSDISDYVSNYFWFLGVFLAKVLQDNRLVDLPLSNSFLQLLSHSRSISRGSPGGQQSGSLLGGVGVGGKSGLSDDIMISSLMSEESDRDRDLLVDSYQSKMAASDGAWYDGILSQENLQEIDPIRYQFLRELQELVQQKQNIEQNDALSSEEKLQQISELKLNTKTGCVALEDLALTFTYLPSSKNYGYASADLIPNGSNIDVTINNVEEYCNLTIAFCLQEGIAKQLAAFHRGFCEVFSLNKLAAFTPDEIRKMLCGEQNPEWTREDIMTYTEPKLGYTKESPGFLRFVNVLMGMNGSERKAFLQFTTGCSSLPPGGLANLHPRLTVVRKVDAGEGSYPSVNTCVHYLKLPDYPNEQILRERLLTATKEKGFHLN</sequence>
<evidence type="ECO:0000256" key="3">
    <source>
        <dbReference type="ARBA" id="ARBA00006331"/>
    </source>
</evidence>
<dbReference type="FunFam" id="1.25.10.10:FF:000051">
    <property type="entry name" value="E3 ubiquitin-protein ligase HECTD1 isoform X1"/>
    <property type="match status" value="1"/>
</dbReference>
<feature type="compositionally biased region" description="Low complexity" evidence="11">
    <location>
        <begin position="2405"/>
        <end position="2416"/>
    </location>
</feature>
<evidence type="ECO:0000256" key="7">
    <source>
        <dbReference type="ARBA" id="ARBA00023043"/>
    </source>
</evidence>
<feature type="region of interest" description="Disordered" evidence="11">
    <location>
        <begin position="1639"/>
        <end position="1667"/>
    </location>
</feature>
<dbReference type="InterPro" id="IPR037252">
    <property type="entry name" value="Mib_Herc2_sf"/>
</dbReference>
<dbReference type="InterPro" id="IPR012919">
    <property type="entry name" value="SUN_dom"/>
</dbReference>
<reference evidence="14" key="2">
    <citation type="submission" date="2020-05" db="UniProtKB">
        <authorList>
            <consortium name="EnsemblMetazoa"/>
        </authorList>
    </citation>
    <scope>IDENTIFICATION</scope>
    <source>
        <strain evidence="14">Epiroticus2</strain>
    </source>
</reference>